<dbReference type="RefSeq" id="WP_036199684.1">
    <property type="nucleotide sequence ID" value="NZ_AVCY01000009.1"/>
</dbReference>
<protein>
    <recommendedName>
        <fullName evidence="4">Beta propeller domain-containing protein</fullName>
    </recommendedName>
</protein>
<sequence length="720" mass="80670">MKRRFFAGGVLLVAIAMATGVIFFFFGQKLEVTSASTVMEKQPYHVHFSEMIDEDSVKDQAIYVTAENGERVKAVITLQENKQSLAIEDLLPGSYVLHVEETAFKQKSIHAKKQMIEFKVVEKMEDITSVQDLQDYFQTILNREAKNRHLSTTTVEESSDMSNSSGSSDKASGDGGSSFSSTNNQVEDIEEGDTVVTDGRFIYSIVDNQIMITDVTKPQLKIAGNIKLDSDSYPTQLMIHNDMLIVITDQYIEAEKEGYVGGFSMTKAAFYNVKDAKNPRLIREIGQDGYMNGIRKFDNTLYIVTNKTPDYWLLSENEEVELRPYMYDSAKSEELEPMAIDKLTILPGSSEPNYTIISAIDLKNFENKKVETKGFLGGSSALYMSKDALYLTAVNYLPVTFEGSGTSKIAADRAIMPVGAGNTDIYKFAIDGVNVEFKATTSFAGTVLNQFSMDEHEGYFRVAATEGNLFGNSQESSKNHLFIYNENLEKVGEVTDLAKGEKIYSARFMGDKAYIVTFKQVDPLFVIDLENPEQPKVLGELKIPGFSNYLHPLDENHLIGIGYATENRVDGVSKTPFTTTAGIKISLFDITDYTKPKEQDSVVIGGRGTHSEVEYNHKALFINEQYNYYGFPVSIYEAKGEYDVEYKGSGALVYEITAENGIRLKGNLVKDATEGEEYEDWESVISRLMYIDNTLYTVSREDIRSYDLQTFNKTGSVRFP</sequence>
<dbReference type="OrthoDB" id="9778998at2"/>
<dbReference type="eggNOG" id="COG4880">
    <property type="taxonomic scope" value="Bacteria"/>
</dbReference>
<keyword evidence="3" id="KW-1185">Reference proteome</keyword>
<dbReference type="Pfam" id="PF09826">
    <property type="entry name" value="Beta_propel"/>
    <property type="match status" value="1"/>
</dbReference>
<feature type="region of interest" description="Disordered" evidence="1">
    <location>
        <begin position="148"/>
        <end position="190"/>
    </location>
</feature>
<dbReference type="EMBL" id="JPVO01000047">
    <property type="protein sequence ID" value="KGR76081.1"/>
    <property type="molecule type" value="Genomic_DNA"/>
</dbReference>
<feature type="compositionally biased region" description="Low complexity" evidence="1">
    <location>
        <begin position="160"/>
        <end position="170"/>
    </location>
</feature>
<reference evidence="2 3" key="1">
    <citation type="submission" date="2014-02" db="EMBL/GenBank/DDBJ databases">
        <title>Draft genome sequence of Lysinibacillus sinduriensis JCM 15800.</title>
        <authorList>
            <person name="Zhang F."/>
            <person name="Wang G."/>
            <person name="Zhang L."/>
        </authorList>
    </citation>
    <scope>NUCLEOTIDE SEQUENCE [LARGE SCALE GENOMIC DNA]</scope>
    <source>
        <strain evidence="2 3">JCM 15800</strain>
    </source>
</reference>
<evidence type="ECO:0008006" key="4">
    <source>
        <dbReference type="Google" id="ProtNLM"/>
    </source>
</evidence>
<dbReference type="InterPro" id="IPR019198">
    <property type="entry name" value="Beta_propeller_containing"/>
</dbReference>
<dbReference type="STRING" id="1384057.CD33_07835"/>
<evidence type="ECO:0000313" key="3">
    <source>
        <dbReference type="Proteomes" id="UP000030408"/>
    </source>
</evidence>
<organism evidence="2 3">
    <name type="scientific">Ureibacillus sinduriensis BLB-1 = JCM 15800</name>
    <dbReference type="NCBI Taxonomy" id="1384057"/>
    <lineage>
        <taxon>Bacteria</taxon>
        <taxon>Bacillati</taxon>
        <taxon>Bacillota</taxon>
        <taxon>Bacilli</taxon>
        <taxon>Bacillales</taxon>
        <taxon>Caryophanaceae</taxon>
        <taxon>Ureibacillus</taxon>
    </lineage>
</organism>
<dbReference type="Proteomes" id="UP000030408">
    <property type="component" value="Unassembled WGS sequence"/>
</dbReference>
<proteinExistence type="predicted"/>
<accession>A0A0A3HU03</accession>
<evidence type="ECO:0000256" key="1">
    <source>
        <dbReference type="SAM" id="MobiDB-lite"/>
    </source>
</evidence>
<comment type="caution">
    <text evidence="2">The sequence shown here is derived from an EMBL/GenBank/DDBJ whole genome shotgun (WGS) entry which is preliminary data.</text>
</comment>
<evidence type="ECO:0000313" key="2">
    <source>
        <dbReference type="EMBL" id="KGR76081.1"/>
    </source>
</evidence>
<dbReference type="AlphaFoldDB" id="A0A0A3HU03"/>
<gene>
    <name evidence="2" type="ORF">CD33_07835</name>
</gene>
<name>A0A0A3HU03_9BACL</name>